<evidence type="ECO:0000313" key="7">
    <source>
        <dbReference type="Proteomes" id="UP001157418"/>
    </source>
</evidence>
<evidence type="ECO:0000256" key="3">
    <source>
        <dbReference type="ARBA" id="ARBA00022833"/>
    </source>
</evidence>
<dbReference type="Proteomes" id="UP001157418">
    <property type="component" value="Unassembled WGS sequence"/>
</dbReference>
<evidence type="ECO:0000313" key="6">
    <source>
        <dbReference type="EMBL" id="CAH1422614.1"/>
    </source>
</evidence>
<comment type="caution">
    <text evidence="6">The sequence shown here is derived from an EMBL/GenBank/DDBJ whole genome shotgun (WGS) entry which is preliminary data.</text>
</comment>
<sequence length="627" mass="72365">MDDFIEQSHIDTDDGISKSIWENMVESPMIDYVSTSIPASKYKIKLKYGGIFRLAKNTNSEEKFIAMLTMYKNEKEVTIYVTTENNLDSNNLNVSNQLCVNRDEIQYEDDSDYYPSVASYYSRLSSDKEYEPMTDDDEVKKMVEGHTCTQSNKGGNKRATQGWIANIVTEKLKSDGDVSPMELRKWITKTYNVELPYLKVFRGKEQAYTDMYGKWEESFMKLDEFREELLNRNEGSIVEIDFDIDGDKKRFKRFFICLAACSKGFLAGCRPYIALDACHLKGKFTGVLAAATGIDGNNSIFPIAYSVLESKSTQSWTCNFKKQFRGEFFNKKLWGAAKTYRPTKHDRLLKDVADVSQDGITYLNNNHKKIWSRSKFGTTSKCDYITNNISESFNSWIGATHYQPVLDLLDAIREKLMKWFDKKRMLVKRWNGVLVPNAKIRLNDISKNLGEYEVCRSGDNQADVKFKGTRWEVNLDKRKCGCRVWQVTGLPCVHAAAFIAFTRDANWDQYVDQYFSIEKFKEAYAFKITPMPEKDQWIKKDGDKIYPPLMKRPPGRPKKKIELNPRMSLKEGTSVRDVVSMDTVKKLAKIPHLKVSIKVKHPRLQGNVERKPNLAVAWEFQGSCEKN</sequence>
<evidence type="ECO:0000256" key="1">
    <source>
        <dbReference type="ARBA" id="ARBA00022723"/>
    </source>
</evidence>
<dbReference type="InterPro" id="IPR006564">
    <property type="entry name" value="Znf_PMZ"/>
</dbReference>
<keyword evidence="7" id="KW-1185">Reference proteome</keyword>
<dbReference type="InterPro" id="IPR007527">
    <property type="entry name" value="Znf_SWIM"/>
</dbReference>
<evidence type="ECO:0000256" key="2">
    <source>
        <dbReference type="ARBA" id="ARBA00022771"/>
    </source>
</evidence>
<feature type="domain" description="SWIM-type" evidence="5">
    <location>
        <begin position="471"/>
        <end position="503"/>
    </location>
</feature>
<gene>
    <name evidence="6" type="ORF">LVIROSA_LOCUS9935</name>
</gene>
<reference evidence="6 7" key="1">
    <citation type="submission" date="2022-01" db="EMBL/GenBank/DDBJ databases">
        <authorList>
            <person name="Xiong W."/>
            <person name="Schranz E."/>
        </authorList>
    </citation>
    <scope>NUCLEOTIDE SEQUENCE [LARGE SCALE GENOMIC DNA]</scope>
</reference>
<proteinExistence type="predicted"/>
<dbReference type="SMART" id="SM00575">
    <property type="entry name" value="ZnF_PMZ"/>
    <property type="match status" value="1"/>
</dbReference>
<dbReference type="PROSITE" id="PS50966">
    <property type="entry name" value="ZF_SWIM"/>
    <property type="match status" value="1"/>
</dbReference>
<name>A0AAU9MES2_9ASTR</name>
<dbReference type="EMBL" id="CAKMRJ010001112">
    <property type="protein sequence ID" value="CAH1422614.1"/>
    <property type="molecule type" value="Genomic_DNA"/>
</dbReference>
<dbReference type="Pfam" id="PF10551">
    <property type="entry name" value="MULE"/>
    <property type="match status" value="1"/>
</dbReference>
<keyword evidence="1" id="KW-0479">Metal-binding</keyword>
<evidence type="ECO:0000256" key="4">
    <source>
        <dbReference type="PROSITE-ProRule" id="PRU00325"/>
    </source>
</evidence>
<dbReference type="PANTHER" id="PTHR31973:SF188">
    <property type="entry name" value="POLYPROTEIN, PUTATIVE-RELATED"/>
    <property type="match status" value="1"/>
</dbReference>
<dbReference type="GO" id="GO:0008270">
    <property type="term" value="F:zinc ion binding"/>
    <property type="evidence" value="ECO:0007669"/>
    <property type="project" value="UniProtKB-KW"/>
</dbReference>
<organism evidence="6 7">
    <name type="scientific">Lactuca virosa</name>
    <dbReference type="NCBI Taxonomy" id="75947"/>
    <lineage>
        <taxon>Eukaryota</taxon>
        <taxon>Viridiplantae</taxon>
        <taxon>Streptophyta</taxon>
        <taxon>Embryophyta</taxon>
        <taxon>Tracheophyta</taxon>
        <taxon>Spermatophyta</taxon>
        <taxon>Magnoliopsida</taxon>
        <taxon>eudicotyledons</taxon>
        <taxon>Gunneridae</taxon>
        <taxon>Pentapetalae</taxon>
        <taxon>asterids</taxon>
        <taxon>campanulids</taxon>
        <taxon>Asterales</taxon>
        <taxon>Asteraceae</taxon>
        <taxon>Cichorioideae</taxon>
        <taxon>Cichorieae</taxon>
        <taxon>Lactucinae</taxon>
        <taxon>Lactuca</taxon>
    </lineage>
</organism>
<protein>
    <recommendedName>
        <fullName evidence="5">SWIM-type domain-containing protein</fullName>
    </recommendedName>
</protein>
<keyword evidence="3" id="KW-0862">Zinc</keyword>
<accession>A0AAU9MES2</accession>
<dbReference type="InterPro" id="IPR018289">
    <property type="entry name" value="MULE_transposase_dom"/>
</dbReference>
<dbReference type="Pfam" id="PF04434">
    <property type="entry name" value="SWIM"/>
    <property type="match status" value="1"/>
</dbReference>
<dbReference type="AlphaFoldDB" id="A0AAU9MES2"/>
<dbReference type="PANTHER" id="PTHR31973">
    <property type="entry name" value="POLYPROTEIN, PUTATIVE-RELATED"/>
    <property type="match status" value="1"/>
</dbReference>
<evidence type="ECO:0000259" key="5">
    <source>
        <dbReference type="PROSITE" id="PS50966"/>
    </source>
</evidence>
<keyword evidence="2 4" id="KW-0863">Zinc-finger</keyword>